<proteinExistence type="predicted"/>
<feature type="compositionally biased region" description="Polar residues" evidence="1">
    <location>
        <begin position="66"/>
        <end position="76"/>
    </location>
</feature>
<dbReference type="Proteomes" id="UP001201812">
    <property type="component" value="Unassembled WGS sequence"/>
</dbReference>
<gene>
    <name evidence="2" type="ORF">DdX_18739</name>
</gene>
<dbReference type="EMBL" id="JAKKPZ010000292">
    <property type="protein sequence ID" value="KAI1697030.1"/>
    <property type="molecule type" value="Genomic_DNA"/>
</dbReference>
<accession>A0AAD4MLR0</accession>
<evidence type="ECO:0000313" key="3">
    <source>
        <dbReference type="Proteomes" id="UP001201812"/>
    </source>
</evidence>
<protein>
    <submittedName>
        <fullName evidence="2">Uncharacterized protein</fullName>
    </submittedName>
</protein>
<feature type="region of interest" description="Disordered" evidence="1">
    <location>
        <begin position="66"/>
        <end position="88"/>
    </location>
</feature>
<evidence type="ECO:0000256" key="1">
    <source>
        <dbReference type="SAM" id="MobiDB-lite"/>
    </source>
</evidence>
<reference evidence="2" key="1">
    <citation type="submission" date="2022-01" db="EMBL/GenBank/DDBJ databases">
        <title>Genome Sequence Resource for Two Populations of Ditylenchus destructor, the Migratory Endoparasitic Phytonematode.</title>
        <authorList>
            <person name="Zhang H."/>
            <person name="Lin R."/>
            <person name="Xie B."/>
        </authorList>
    </citation>
    <scope>NUCLEOTIDE SEQUENCE</scope>
    <source>
        <strain evidence="2">BazhouSP</strain>
    </source>
</reference>
<name>A0AAD4MLR0_9BILA</name>
<sequence>MVGHAPKKDPKYCSMWHFLLNCPSDDEYVQQGLEAAKENGFASMCHDGVDAVVNTTVAPVEIATSTTPNNTVAPETNKTRNDATDSSPTSAAISVVVSKIHLIHFPFGGYIAALRRLR</sequence>
<comment type="caution">
    <text evidence="2">The sequence shown here is derived from an EMBL/GenBank/DDBJ whole genome shotgun (WGS) entry which is preliminary data.</text>
</comment>
<keyword evidence="3" id="KW-1185">Reference proteome</keyword>
<evidence type="ECO:0000313" key="2">
    <source>
        <dbReference type="EMBL" id="KAI1697030.1"/>
    </source>
</evidence>
<dbReference type="AlphaFoldDB" id="A0AAD4MLR0"/>
<organism evidence="2 3">
    <name type="scientific">Ditylenchus destructor</name>
    <dbReference type="NCBI Taxonomy" id="166010"/>
    <lineage>
        <taxon>Eukaryota</taxon>
        <taxon>Metazoa</taxon>
        <taxon>Ecdysozoa</taxon>
        <taxon>Nematoda</taxon>
        <taxon>Chromadorea</taxon>
        <taxon>Rhabditida</taxon>
        <taxon>Tylenchina</taxon>
        <taxon>Tylenchomorpha</taxon>
        <taxon>Sphaerularioidea</taxon>
        <taxon>Anguinidae</taxon>
        <taxon>Anguininae</taxon>
        <taxon>Ditylenchus</taxon>
    </lineage>
</organism>